<dbReference type="GO" id="GO:0004674">
    <property type="term" value="F:protein serine/threonine kinase activity"/>
    <property type="evidence" value="ECO:0007669"/>
    <property type="project" value="UniProtKB-KW"/>
</dbReference>
<dbReference type="Pfam" id="PF03793">
    <property type="entry name" value="PASTA"/>
    <property type="match status" value="3"/>
</dbReference>
<dbReference type="InterPro" id="IPR005543">
    <property type="entry name" value="PASTA_dom"/>
</dbReference>
<dbReference type="Pfam" id="PF00069">
    <property type="entry name" value="Pkinase"/>
    <property type="match status" value="1"/>
</dbReference>
<evidence type="ECO:0000256" key="9">
    <source>
        <dbReference type="SAM" id="MobiDB-lite"/>
    </source>
</evidence>
<feature type="compositionally biased region" description="Polar residues" evidence="9">
    <location>
        <begin position="373"/>
        <end position="389"/>
    </location>
</feature>
<gene>
    <name evidence="13" type="ORF">brsh051_05440</name>
</gene>
<dbReference type="PANTHER" id="PTHR43289:SF34">
    <property type="entry name" value="SERINE_THREONINE-PROTEIN KINASE YBDM-RELATED"/>
    <property type="match status" value="1"/>
</dbReference>
<dbReference type="Gene3D" id="3.30.200.20">
    <property type="entry name" value="Phosphorylase Kinase, domain 1"/>
    <property type="match status" value="1"/>
</dbReference>
<dbReference type="FunFam" id="1.10.510.10:FF:000021">
    <property type="entry name" value="Serine/threonine protein kinase"/>
    <property type="match status" value="1"/>
</dbReference>
<evidence type="ECO:0000256" key="7">
    <source>
        <dbReference type="ARBA" id="ARBA00047899"/>
    </source>
</evidence>
<keyword evidence="3" id="KW-0808">Transferase</keyword>
<dbReference type="SUPFAM" id="SSF56112">
    <property type="entry name" value="Protein kinase-like (PK-like)"/>
    <property type="match status" value="1"/>
</dbReference>
<dbReference type="RefSeq" id="WP_286267334.1">
    <property type="nucleotide sequence ID" value="NZ_AP028056.1"/>
</dbReference>
<keyword evidence="10" id="KW-0812">Transmembrane</keyword>
<organism evidence="13 14">
    <name type="scientific">Brooklawnia propionicigenes</name>
    <dbReference type="NCBI Taxonomy" id="3041175"/>
    <lineage>
        <taxon>Bacteria</taxon>
        <taxon>Bacillati</taxon>
        <taxon>Actinomycetota</taxon>
        <taxon>Actinomycetes</taxon>
        <taxon>Propionibacteriales</taxon>
        <taxon>Propionibacteriaceae</taxon>
        <taxon>Brooklawnia</taxon>
    </lineage>
</organism>
<keyword evidence="10" id="KW-1133">Transmembrane helix</keyword>
<feature type="transmembrane region" description="Helical" evidence="10">
    <location>
        <begin position="431"/>
        <end position="452"/>
    </location>
</feature>
<evidence type="ECO:0000259" key="11">
    <source>
        <dbReference type="PROSITE" id="PS50011"/>
    </source>
</evidence>
<evidence type="ECO:0000256" key="1">
    <source>
        <dbReference type="ARBA" id="ARBA00012513"/>
    </source>
</evidence>
<dbReference type="PROSITE" id="PS50011">
    <property type="entry name" value="PROTEIN_KINASE_DOM"/>
    <property type="match status" value="1"/>
</dbReference>
<dbReference type="Gene3D" id="1.10.510.10">
    <property type="entry name" value="Transferase(Phosphotransferase) domain 1"/>
    <property type="match status" value="1"/>
</dbReference>
<evidence type="ECO:0000256" key="3">
    <source>
        <dbReference type="ARBA" id="ARBA00022679"/>
    </source>
</evidence>
<feature type="domain" description="PASTA" evidence="12">
    <location>
        <begin position="521"/>
        <end position="588"/>
    </location>
</feature>
<evidence type="ECO:0000256" key="10">
    <source>
        <dbReference type="SAM" id="Phobius"/>
    </source>
</evidence>
<keyword evidence="10" id="KW-0472">Membrane</keyword>
<dbReference type="PROSITE" id="PS00108">
    <property type="entry name" value="PROTEIN_KINASE_ST"/>
    <property type="match status" value="1"/>
</dbReference>
<dbReference type="AlphaFoldDB" id="A0AAN0K615"/>
<dbReference type="InterPro" id="IPR000719">
    <property type="entry name" value="Prot_kinase_dom"/>
</dbReference>
<dbReference type="KEGG" id="broo:brsh051_05440"/>
<evidence type="ECO:0000256" key="2">
    <source>
        <dbReference type="ARBA" id="ARBA00022527"/>
    </source>
</evidence>
<dbReference type="Proteomes" id="UP001431656">
    <property type="component" value="Chromosome"/>
</dbReference>
<feature type="compositionally biased region" description="Pro residues" evidence="9">
    <location>
        <begin position="394"/>
        <end position="407"/>
    </location>
</feature>
<reference evidence="13" key="1">
    <citation type="journal article" date="2024" name="Int. J. Syst. Evol. Microbiol.">
        <title>Brooklawnia propionicigenes sp. nov., a facultatively anaerobic, propionate-producing bacterium isolated from a methanogenic reactor treating waste from cattle farms.</title>
        <authorList>
            <person name="Akita Y."/>
            <person name="Ueki A."/>
            <person name="Tonouchi A."/>
            <person name="Sugawara Y."/>
            <person name="Honma S."/>
            <person name="Kaku N."/>
            <person name="Ueki K."/>
        </authorList>
    </citation>
    <scope>NUCLEOTIDE SEQUENCE</scope>
    <source>
        <strain evidence="13">SH051</strain>
    </source>
</reference>
<dbReference type="NCBIfam" id="NF033483">
    <property type="entry name" value="PknB_PASTA_kin"/>
    <property type="match status" value="1"/>
</dbReference>
<dbReference type="PROSITE" id="PS51178">
    <property type="entry name" value="PASTA"/>
    <property type="match status" value="3"/>
</dbReference>
<proteinExistence type="predicted"/>
<feature type="region of interest" description="Disordered" evidence="9">
    <location>
        <begin position="333"/>
        <end position="417"/>
    </location>
</feature>
<comment type="catalytic activity">
    <reaction evidence="8">
        <text>L-seryl-[protein] + ATP = O-phospho-L-seryl-[protein] + ADP + H(+)</text>
        <dbReference type="Rhea" id="RHEA:17989"/>
        <dbReference type="Rhea" id="RHEA-COMP:9863"/>
        <dbReference type="Rhea" id="RHEA-COMP:11604"/>
        <dbReference type="ChEBI" id="CHEBI:15378"/>
        <dbReference type="ChEBI" id="CHEBI:29999"/>
        <dbReference type="ChEBI" id="CHEBI:30616"/>
        <dbReference type="ChEBI" id="CHEBI:83421"/>
        <dbReference type="ChEBI" id="CHEBI:456216"/>
        <dbReference type="EC" id="2.7.11.1"/>
    </reaction>
</comment>
<sequence length="730" mass="78166">MTRTTTDRLVGDVLDGRYEVLQRLARGGMATVYRAWDRRLERIVAIKVMHDGLGDDADFVAKFDREARAAARLCDQNVVSIFDQGYDHGRPYIVMEFVEGSTLRSIITRDAPMTPLRAIQMIEPVAAALAVAHDAGLVHRDVKPENVLISDRGAVKVADFGLARTVSSQTSTSTQGLLIGTVSYLPPELLTTGRAHSWSDVYSTGIVLFEMLTGTKPYTGDAPITVAYKHVNEDVPLPSQVLTARHPGQARRDPIPDYVDALVASCTRRNPKSRPVDGRELLRRIRRVRRALERGVRSDEALCALVFPASALPWAQEVTTALDPDSMATSVLAATASAPSQPTLTPQPQAQPSPPTAFRPDPVRSTRVMPAMTDQQVTARPATASTYSSAPTHPAGPPAPPPLPPTEDVPMPASQRYPSLSRTATYRRRRAFTATILVVLLTLVVGLTSWWFTSGRYVAAPSVINLTQAEAQGVADQAGLTITFAQEYSETVPTDLVISSDPVPGDRIVRGSQMSAVISKGPERFAVPQVAGMTLNDAKQALSEANLATGTITEQWSETVATGLVISAGYTAGEQLKRDTPVDLAVSIGREPLTIPSVVGKPKDEAAKTLTDLGFQVAYGDEQVSATVPAGSVISQNPASGTGYRSDTITLVISKGANLTKVPAPATNEKPATYYDRLTAAKFAPELVYSGANLGPNVGKIAKVTDEDDNVLTADSELPEGAKVKVYVSL</sequence>
<evidence type="ECO:0000259" key="12">
    <source>
        <dbReference type="PROSITE" id="PS51178"/>
    </source>
</evidence>
<evidence type="ECO:0000256" key="4">
    <source>
        <dbReference type="ARBA" id="ARBA00022741"/>
    </source>
</evidence>
<feature type="compositionally biased region" description="Low complexity" evidence="9">
    <location>
        <begin position="337"/>
        <end position="348"/>
    </location>
</feature>
<protein>
    <recommendedName>
        <fullName evidence="1">non-specific serine/threonine protein kinase</fullName>
        <ecNumber evidence="1">2.7.11.1</ecNumber>
    </recommendedName>
</protein>
<dbReference type="InterPro" id="IPR008271">
    <property type="entry name" value="Ser/Thr_kinase_AS"/>
</dbReference>
<evidence type="ECO:0000256" key="5">
    <source>
        <dbReference type="ARBA" id="ARBA00022777"/>
    </source>
</evidence>
<keyword evidence="4" id="KW-0547">Nucleotide-binding</keyword>
<evidence type="ECO:0000256" key="8">
    <source>
        <dbReference type="ARBA" id="ARBA00048679"/>
    </source>
</evidence>
<keyword evidence="5 13" id="KW-0418">Kinase</keyword>
<dbReference type="EC" id="2.7.11.1" evidence="1"/>
<name>A0AAN0K615_9ACTN</name>
<dbReference type="SMART" id="SM00740">
    <property type="entry name" value="PASTA"/>
    <property type="match status" value="3"/>
</dbReference>
<evidence type="ECO:0000256" key="6">
    <source>
        <dbReference type="ARBA" id="ARBA00022840"/>
    </source>
</evidence>
<dbReference type="PANTHER" id="PTHR43289">
    <property type="entry name" value="MITOGEN-ACTIVATED PROTEIN KINASE KINASE KINASE 20-RELATED"/>
    <property type="match status" value="1"/>
</dbReference>
<accession>A0AAN0K615</accession>
<evidence type="ECO:0000313" key="13">
    <source>
        <dbReference type="EMBL" id="BEH01263.1"/>
    </source>
</evidence>
<keyword evidence="2" id="KW-0723">Serine/threonine-protein kinase</keyword>
<comment type="catalytic activity">
    <reaction evidence="7">
        <text>L-threonyl-[protein] + ATP = O-phospho-L-threonyl-[protein] + ADP + H(+)</text>
        <dbReference type="Rhea" id="RHEA:46608"/>
        <dbReference type="Rhea" id="RHEA-COMP:11060"/>
        <dbReference type="Rhea" id="RHEA-COMP:11605"/>
        <dbReference type="ChEBI" id="CHEBI:15378"/>
        <dbReference type="ChEBI" id="CHEBI:30013"/>
        <dbReference type="ChEBI" id="CHEBI:30616"/>
        <dbReference type="ChEBI" id="CHEBI:61977"/>
        <dbReference type="ChEBI" id="CHEBI:456216"/>
        <dbReference type="EC" id="2.7.11.1"/>
    </reaction>
</comment>
<dbReference type="EMBL" id="AP028056">
    <property type="protein sequence ID" value="BEH01263.1"/>
    <property type="molecule type" value="Genomic_DNA"/>
</dbReference>
<keyword evidence="14" id="KW-1185">Reference proteome</keyword>
<dbReference type="CDD" id="cd06577">
    <property type="entry name" value="PASTA_pknB"/>
    <property type="match status" value="3"/>
</dbReference>
<feature type="domain" description="PASTA" evidence="12">
    <location>
        <begin position="454"/>
        <end position="520"/>
    </location>
</feature>
<dbReference type="GO" id="GO:0005524">
    <property type="term" value="F:ATP binding"/>
    <property type="evidence" value="ECO:0007669"/>
    <property type="project" value="UniProtKB-KW"/>
</dbReference>
<dbReference type="InterPro" id="IPR011009">
    <property type="entry name" value="Kinase-like_dom_sf"/>
</dbReference>
<dbReference type="SMART" id="SM00220">
    <property type="entry name" value="S_TKc"/>
    <property type="match status" value="1"/>
</dbReference>
<keyword evidence="6" id="KW-0067">ATP-binding</keyword>
<evidence type="ECO:0000313" key="14">
    <source>
        <dbReference type="Proteomes" id="UP001431656"/>
    </source>
</evidence>
<feature type="domain" description="PASTA" evidence="12">
    <location>
        <begin position="589"/>
        <end position="655"/>
    </location>
</feature>
<dbReference type="CDD" id="cd14014">
    <property type="entry name" value="STKc_PknB_like"/>
    <property type="match status" value="1"/>
</dbReference>
<feature type="domain" description="Protein kinase" evidence="11">
    <location>
        <begin position="18"/>
        <end position="292"/>
    </location>
</feature>
<dbReference type="Gene3D" id="3.30.10.20">
    <property type="match status" value="3"/>
</dbReference>